<proteinExistence type="predicted"/>
<feature type="compositionally biased region" description="Low complexity" evidence="1">
    <location>
        <begin position="99"/>
        <end position="109"/>
    </location>
</feature>
<dbReference type="AlphaFoldDB" id="A0A6J7K2C4"/>
<dbReference type="EMBL" id="CAESGF010000012">
    <property type="protein sequence ID" value="CAB4364321.1"/>
    <property type="molecule type" value="Genomic_DNA"/>
</dbReference>
<evidence type="ECO:0000313" key="3">
    <source>
        <dbReference type="EMBL" id="CAB4364321.1"/>
    </source>
</evidence>
<sequence length="118" mass="12861">MPLSEDEQRILRQIEEQLQRDPGFGRTLHRPADHSRQSLAMWAIFTIACLALTVALLGISAYLSFAAFIGAVVGALFAERQARSIGEASLNHLSETVRGRFGAMPRPGARPGGDDSRN</sequence>
<keyword evidence="2" id="KW-0812">Transmembrane</keyword>
<feature type="region of interest" description="Disordered" evidence="1">
    <location>
        <begin position="99"/>
        <end position="118"/>
    </location>
</feature>
<evidence type="ECO:0000313" key="7">
    <source>
        <dbReference type="EMBL" id="CAB4950048.1"/>
    </source>
</evidence>
<keyword evidence="2" id="KW-1133">Transmembrane helix</keyword>
<protein>
    <submittedName>
        <fullName evidence="7">Unannotated protein</fullName>
    </submittedName>
</protein>
<keyword evidence="2" id="KW-0472">Membrane</keyword>
<reference evidence="7" key="1">
    <citation type="submission" date="2020-05" db="EMBL/GenBank/DDBJ databases">
        <authorList>
            <person name="Chiriac C."/>
            <person name="Salcher M."/>
            <person name="Ghai R."/>
            <person name="Kavagutti S V."/>
        </authorList>
    </citation>
    <scope>NUCLEOTIDE SEQUENCE</scope>
</reference>
<feature type="transmembrane region" description="Helical" evidence="2">
    <location>
        <begin position="39"/>
        <end position="56"/>
    </location>
</feature>
<name>A0A6J7K2C4_9ZZZZ</name>
<dbReference type="EMBL" id="CAFAAV010000009">
    <property type="protein sequence ID" value="CAB4802945.1"/>
    <property type="molecule type" value="Genomic_DNA"/>
</dbReference>
<evidence type="ECO:0000256" key="2">
    <source>
        <dbReference type="SAM" id="Phobius"/>
    </source>
</evidence>
<organism evidence="7">
    <name type="scientific">freshwater metagenome</name>
    <dbReference type="NCBI Taxonomy" id="449393"/>
    <lineage>
        <taxon>unclassified sequences</taxon>
        <taxon>metagenomes</taxon>
        <taxon>ecological metagenomes</taxon>
    </lineage>
</organism>
<dbReference type="EMBL" id="CAFBMT010000021">
    <property type="protein sequence ID" value="CAB4950048.1"/>
    <property type="molecule type" value="Genomic_DNA"/>
</dbReference>
<evidence type="ECO:0000256" key="1">
    <source>
        <dbReference type="SAM" id="MobiDB-lite"/>
    </source>
</evidence>
<dbReference type="EMBL" id="CAFBOL010000004">
    <property type="protein sequence ID" value="CAB4972798.1"/>
    <property type="molecule type" value="Genomic_DNA"/>
</dbReference>
<accession>A0A6J7K2C4</accession>
<dbReference type="InterPro" id="IPR021401">
    <property type="entry name" value="DUF3040"/>
</dbReference>
<gene>
    <name evidence="4" type="ORF">UFOPK2656_02272</name>
    <name evidence="5" type="ORF">UFOPK3099_00228</name>
    <name evidence="6" type="ORF">UFOPK3267_02577</name>
    <name evidence="7" type="ORF">UFOPK3651_02783</name>
    <name evidence="8" type="ORF">UFOPK3931_00268</name>
    <name evidence="3" type="ORF">UFOPK4189_02084</name>
</gene>
<dbReference type="Pfam" id="PF11239">
    <property type="entry name" value="DUF3040"/>
    <property type="match status" value="1"/>
</dbReference>
<dbReference type="EMBL" id="CAFBIY010000193">
    <property type="protein sequence ID" value="CAB4853053.1"/>
    <property type="molecule type" value="Genomic_DNA"/>
</dbReference>
<evidence type="ECO:0000313" key="6">
    <source>
        <dbReference type="EMBL" id="CAB4853053.1"/>
    </source>
</evidence>
<evidence type="ECO:0000313" key="8">
    <source>
        <dbReference type="EMBL" id="CAB4972798.1"/>
    </source>
</evidence>
<dbReference type="EMBL" id="CAEZYF010000015">
    <property type="protein sequence ID" value="CAB4733108.1"/>
    <property type="molecule type" value="Genomic_DNA"/>
</dbReference>
<evidence type="ECO:0000313" key="5">
    <source>
        <dbReference type="EMBL" id="CAB4802945.1"/>
    </source>
</evidence>
<evidence type="ECO:0000313" key="4">
    <source>
        <dbReference type="EMBL" id="CAB4733108.1"/>
    </source>
</evidence>